<evidence type="ECO:0000256" key="1">
    <source>
        <dbReference type="SAM" id="Phobius"/>
    </source>
</evidence>
<dbReference type="InterPro" id="IPR012373">
    <property type="entry name" value="Ferrdict_sens_TM"/>
</dbReference>
<sequence>MKNETSHNIEWEIISKYLSGEMSEEEKAAFKKVIDSNPEYAQIIAASEKDLGLVEDVMHIREQYNADIAWNKVNDQITNKKSGKKIILNAKRVLQFAAMIIVVIGLGLISNKVYNEYLSPYQTFISKAHESNKSIVLADGSTITLNGEAKLVYPRNFNDDTRNVSLEGEAFFNIAKNPNKAFIITAKDAEIKVLGTSFNVIAKDDKVEVLVKSGKVKFSEINNKESVILEKGDFAILKESLLSKSLMNDDNYLSWKTQKMVFRRMELKEVAKVIERTYHVQIQFESDEIAKEKINTTFNQESLSHVLNNICMSFNLTYEKKGQTIILKKGI</sequence>
<keyword evidence="1" id="KW-0472">Membrane</keyword>
<accession>A0A419XBF3</accession>
<dbReference type="Pfam" id="PF04773">
    <property type="entry name" value="FecR"/>
    <property type="match status" value="1"/>
</dbReference>
<dbReference type="PANTHER" id="PTHR30273:SF2">
    <property type="entry name" value="PROTEIN FECR"/>
    <property type="match status" value="1"/>
</dbReference>
<feature type="domain" description="FecR protein" evidence="2">
    <location>
        <begin position="130"/>
        <end position="217"/>
    </location>
</feature>
<dbReference type="Gene3D" id="2.60.120.1440">
    <property type="match status" value="1"/>
</dbReference>
<name>A0A419XBF3_9BACT</name>
<keyword evidence="1" id="KW-1133">Transmembrane helix</keyword>
<dbReference type="PIRSF" id="PIRSF018266">
    <property type="entry name" value="FecR"/>
    <property type="match status" value="1"/>
</dbReference>
<gene>
    <name evidence="4" type="ORF">BXY64_1941</name>
</gene>
<reference evidence="4 5" key="1">
    <citation type="submission" date="2018-09" db="EMBL/GenBank/DDBJ databases">
        <title>Genomic Encyclopedia of Archaeal and Bacterial Type Strains, Phase II (KMG-II): from individual species to whole genera.</title>
        <authorList>
            <person name="Goeker M."/>
        </authorList>
    </citation>
    <scope>NUCLEOTIDE SEQUENCE [LARGE SCALE GENOMIC DNA]</scope>
    <source>
        <strain evidence="4 5">DSM 21950</strain>
    </source>
</reference>
<evidence type="ECO:0000313" key="4">
    <source>
        <dbReference type="EMBL" id="RKE04910.1"/>
    </source>
</evidence>
<dbReference type="EMBL" id="RAPQ01000008">
    <property type="protein sequence ID" value="RKE04910.1"/>
    <property type="molecule type" value="Genomic_DNA"/>
</dbReference>
<feature type="transmembrane region" description="Helical" evidence="1">
    <location>
        <begin position="93"/>
        <end position="110"/>
    </location>
</feature>
<organism evidence="4 5">
    <name type="scientific">Marinifilum flexuosum</name>
    <dbReference type="NCBI Taxonomy" id="1117708"/>
    <lineage>
        <taxon>Bacteria</taxon>
        <taxon>Pseudomonadati</taxon>
        <taxon>Bacteroidota</taxon>
        <taxon>Bacteroidia</taxon>
        <taxon>Marinilabiliales</taxon>
        <taxon>Marinifilaceae</taxon>
    </lineage>
</organism>
<dbReference type="GO" id="GO:0016989">
    <property type="term" value="F:sigma factor antagonist activity"/>
    <property type="evidence" value="ECO:0007669"/>
    <property type="project" value="TreeGrafter"/>
</dbReference>
<proteinExistence type="predicted"/>
<comment type="caution">
    <text evidence="4">The sequence shown here is derived from an EMBL/GenBank/DDBJ whole genome shotgun (WGS) entry which is preliminary data.</text>
</comment>
<dbReference type="PANTHER" id="PTHR30273">
    <property type="entry name" value="PERIPLASMIC SIGNAL SENSOR AND SIGMA FACTOR ACTIVATOR FECR-RELATED"/>
    <property type="match status" value="1"/>
</dbReference>
<dbReference type="InterPro" id="IPR006860">
    <property type="entry name" value="FecR"/>
</dbReference>
<evidence type="ECO:0000313" key="5">
    <source>
        <dbReference type="Proteomes" id="UP000284531"/>
    </source>
</evidence>
<dbReference type="Proteomes" id="UP000284531">
    <property type="component" value="Unassembled WGS sequence"/>
</dbReference>
<dbReference type="RefSeq" id="WP_120239647.1">
    <property type="nucleotide sequence ID" value="NZ_RAPQ01000008.1"/>
</dbReference>
<dbReference type="Pfam" id="PF16344">
    <property type="entry name" value="FecR_C"/>
    <property type="match status" value="1"/>
</dbReference>
<keyword evidence="5" id="KW-1185">Reference proteome</keyword>
<dbReference type="OrthoDB" id="676789at2"/>
<dbReference type="InterPro" id="IPR032508">
    <property type="entry name" value="FecR_C"/>
</dbReference>
<dbReference type="AlphaFoldDB" id="A0A419XBF3"/>
<protein>
    <submittedName>
        <fullName evidence="4">FecR family protein</fullName>
    </submittedName>
</protein>
<evidence type="ECO:0000259" key="3">
    <source>
        <dbReference type="Pfam" id="PF16344"/>
    </source>
</evidence>
<dbReference type="Gene3D" id="3.55.50.30">
    <property type="match status" value="1"/>
</dbReference>
<feature type="domain" description="Protein FecR C-terminal" evidence="3">
    <location>
        <begin position="259"/>
        <end position="327"/>
    </location>
</feature>
<keyword evidence="1" id="KW-0812">Transmembrane</keyword>
<evidence type="ECO:0000259" key="2">
    <source>
        <dbReference type="Pfam" id="PF04773"/>
    </source>
</evidence>